<dbReference type="Gene3D" id="3.20.180.20">
    <property type="entry name" value="Dynein heavy chain, N-terminal domain 2"/>
    <property type="match status" value="1"/>
</dbReference>
<feature type="region of interest" description="Disordered" evidence="1">
    <location>
        <begin position="129"/>
        <end position="170"/>
    </location>
</feature>
<evidence type="ECO:0000259" key="2">
    <source>
        <dbReference type="Pfam" id="PF08393"/>
    </source>
</evidence>
<dbReference type="EMBL" id="GG663917">
    <property type="protein sequence ID" value="KNC35774.1"/>
    <property type="molecule type" value="Genomic_DNA"/>
</dbReference>
<name>A0A0L0CWN4_PLAFA</name>
<evidence type="ECO:0000313" key="4">
    <source>
        <dbReference type="Proteomes" id="UP000054566"/>
    </source>
</evidence>
<dbReference type="Proteomes" id="UP000054566">
    <property type="component" value="Unassembled WGS sequence"/>
</dbReference>
<gene>
    <name evidence="3" type="ORF">PFLG_00989</name>
</gene>
<dbReference type="PANTHER" id="PTHR45703">
    <property type="entry name" value="DYNEIN HEAVY CHAIN"/>
    <property type="match status" value="1"/>
</dbReference>
<dbReference type="GO" id="GO:0045505">
    <property type="term" value="F:dynein intermediate chain binding"/>
    <property type="evidence" value="ECO:0007669"/>
    <property type="project" value="InterPro"/>
</dbReference>
<dbReference type="GO" id="GO:0051959">
    <property type="term" value="F:dynein light intermediate chain binding"/>
    <property type="evidence" value="ECO:0007669"/>
    <property type="project" value="InterPro"/>
</dbReference>
<sequence length="237" mass="28450">MIVKRFENSYILEKINNNNYVRDFLHIQKQLNYIEKSLDTYLDQKKRSFPRFYFLSNKEILEILGMYKNPFLLKNKIQNIFSAVCSIEFVPSEKRTTPYQKNNSIVTNIMNEYNKGSISLATKKNYQKNLPPYYNNNNNNNNNNNSNNIHNSNIHNSNNNIYNSENKDRNNYNDMKNYITNISENNMNMEYVNYSSHFDIYILSQHKERIKLHKKMLLNYESSTIILKKLEENIYEL</sequence>
<reference evidence="4" key="1">
    <citation type="submission" date="2015-07" db="EMBL/GenBank/DDBJ databases">
        <title>Annotation of Plasmodium falciparum RAJ116.</title>
        <authorList>
            <consortium name="The Broad Institute Genome Sequencing Platform"/>
            <person name="Volkman S.K."/>
            <person name="Neafsey D.E."/>
            <person name="Dash A.P."/>
            <person name="Chitnis C.E."/>
            <person name="Hartl D.L."/>
            <person name="Young S.K."/>
            <person name="Zeng Q."/>
            <person name="Koehrsen M."/>
            <person name="Alvarado L."/>
            <person name="Berlin A."/>
            <person name="Borenstein D."/>
            <person name="Chapman S.B."/>
            <person name="Chen Z."/>
            <person name="Engels R."/>
            <person name="Freedman E."/>
            <person name="Gellesch M."/>
            <person name="Goldberg J."/>
            <person name="Griggs A."/>
            <person name="Gujja S."/>
            <person name="Heilman E.R."/>
            <person name="Heiman D.I."/>
            <person name="Howarth C."/>
            <person name="Jen D."/>
            <person name="Larson L."/>
            <person name="Mehta T."/>
            <person name="Neiman D."/>
            <person name="Park D."/>
            <person name="Pearson M."/>
            <person name="Roberts A."/>
            <person name="Saif S."/>
            <person name="Shea T."/>
            <person name="Shenoy N."/>
            <person name="Sisk P."/>
            <person name="Stolte C."/>
            <person name="Sykes S."/>
            <person name="Walk T."/>
            <person name="White J."/>
            <person name="Yandava C."/>
            <person name="Haas B."/>
            <person name="Henn M.R."/>
            <person name="Nusbaum C."/>
            <person name="Birren B."/>
        </authorList>
    </citation>
    <scope>NUCLEOTIDE SEQUENCE [LARGE SCALE GENOMIC DNA]</scope>
    <source>
        <strain evidence="4">RAJ116</strain>
    </source>
</reference>
<dbReference type="Pfam" id="PF08393">
    <property type="entry name" value="DHC_N2"/>
    <property type="match status" value="1"/>
</dbReference>
<dbReference type="GO" id="GO:0007018">
    <property type="term" value="P:microtubule-based movement"/>
    <property type="evidence" value="ECO:0007669"/>
    <property type="project" value="InterPro"/>
</dbReference>
<protein>
    <recommendedName>
        <fullName evidence="2">Dynein heavy chain linker domain-containing protein</fullName>
    </recommendedName>
</protein>
<dbReference type="OrthoDB" id="424516at2759"/>
<dbReference type="AlphaFoldDB" id="A0A0L0CWN4"/>
<proteinExistence type="predicted"/>
<dbReference type="PANTHER" id="PTHR45703:SF36">
    <property type="entry name" value="DYNEIN HEAVY CHAIN, CYTOPLASMIC"/>
    <property type="match status" value="1"/>
</dbReference>
<feature type="domain" description="Dynein heavy chain linker" evidence="2">
    <location>
        <begin position="7"/>
        <end position="104"/>
    </location>
</feature>
<evidence type="ECO:0000313" key="3">
    <source>
        <dbReference type="EMBL" id="KNC35774.1"/>
    </source>
</evidence>
<dbReference type="InterPro" id="IPR026983">
    <property type="entry name" value="DHC"/>
</dbReference>
<accession>A0A0L0CWN4</accession>
<reference evidence="4" key="2">
    <citation type="submission" date="2015-07" db="EMBL/GenBank/DDBJ databases">
        <title>The genome sequence of Plasmodium falciparum RAJ116.</title>
        <authorList>
            <consortium name="The Broad Institute Genome Sequencing Platform"/>
            <person name="Volkman S.K."/>
            <person name="Neafsey D.E."/>
            <person name="Dash A.P."/>
            <person name="Chitnis C.E."/>
            <person name="Hartl D.L."/>
            <person name="Young S.K."/>
            <person name="Kodira C.D."/>
            <person name="Zeng Q."/>
            <person name="Koehrsen M."/>
            <person name="Godfrey P."/>
            <person name="Alvarado L."/>
            <person name="Berlin A."/>
            <person name="Borenstein D."/>
            <person name="Chen Z."/>
            <person name="Engels R."/>
            <person name="Freedman E."/>
            <person name="Gellesch M."/>
            <person name="Goldberg J."/>
            <person name="Griggs A."/>
            <person name="Gujja S."/>
            <person name="Heiman D."/>
            <person name="Hepburn T."/>
            <person name="Howarth C."/>
            <person name="Jen D."/>
            <person name="Larson L."/>
            <person name="Lewis B."/>
            <person name="Mehta T."/>
            <person name="Park D."/>
            <person name="Pearson M."/>
            <person name="Roberts A."/>
            <person name="Saif S."/>
            <person name="Shea T."/>
            <person name="Shenoy N."/>
            <person name="Sisk P."/>
            <person name="Stolte C."/>
            <person name="Sykes S."/>
            <person name="Walk T."/>
            <person name="White J."/>
            <person name="Yandava C."/>
            <person name="Wirth D.F."/>
            <person name="Nusbaum C."/>
            <person name="Birren B."/>
        </authorList>
    </citation>
    <scope>NUCLEOTIDE SEQUENCE [LARGE SCALE GENOMIC DNA]</scope>
    <source>
        <strain evidence="4">RAJ116</strain>
    </source>
</reference>
<dbReference type="InterPro" id="IPR042228">
    <property type="entry name" value="Dynein_linker_3"/>
</dbReference>
<dbReference type="InterPro" id="IPR013602">
    <property type="entry name" value="Dynein_heavy_linker"/>
</dbReference>
<dbReference type="GO" id="GO:0030286">
    <property type="term" value="C:dynein complex"/>
    <property type="evidence" value="ECO:0007669"/>
    <property type="project" value="InterPro"/>
</dbReference>
<evidence type="ECO:0000256" key="1">
    <source>
        <dbReference type="SAM" id="MobiDB-lite"/>
    </source>
</evidence>
<organism evidence="3 4">
    <name type="scientific">Plasmodium falciparum RAJ116</name>
    <dbReference type="NCBI Taxonomy" id="580058"/>
    <lineage>
        <taxon>Eukaryota</taxon>
        <taxon>Sar</taxon>
        <taxon>Alveolata</taxon>
        <taxon>Apicomplexa</taxon>
        <taxon>Aconoidasida</taxon>
        <taxon>Haemosporida</taxon>
        <taxon>Plasmodiidae</taxon>
        <taxon>Plasmodium</taxon>
        <taxon>Plasmodium (Laverania)</taxon>
    </lineage>
</organism>
<feature type="compositionally biased region" description="Low complexity" evidence="1">
    <location>
        <begin position="133"/>
        <end position="163"/>
    </location>
</feature>